<keyword evidence="2" id="KW-1185">Reference proteome</keyword>
<gene>
    <name evidence="1" type="ORF">GCK32_021174</name>
</gene>
<comment type="caution">
    <text evidence="1">The sequence shown here is derived from an EMBL/GenBank/DDBJ whole genome shotgun (WGS) entry which is preliminary data.</text>
</comment>
<evidence type="ECO:0000313" key="2">
    <source>
        <dbReference type="Proteomes" id="UP001331761"/>
    </source>
</evidence>
<proteinExistence type="predicted"/>
<accession>A0AAN8G8L5</accession>
<dbReference type="EMBL" id="WIXE01008609">
    <property type="protein sequence ID" value="KAK5979163.1"/>
    <property type="molecule type" value="Genomic_DNA"/>
</dbReference>
<protein>
    <submittedName>
        <fullName evidence="1">Uncharacterized protein</fullName>
    </submittedName>
</protein>
<organism evidence="1 2">
    <name type="scientific">Trichostrongylus colubriformis</name>
    <name type="common">Black scour worm</name>
    <dbReference type="NCBI Taxonomy" id="6319"/>
    <lineage>
        <taxon>Eukaryota</taxon>
        <taxon>Metazoa</taxon>
        <taxon>Ecdysozoa</taxon>
        <taxon>Nematoda</taxon>
        <taxon>Chromadorea</taxon>
        <taxon>Rhabditida</taxon>
        <taxon>Rhabditina</taxon>
        <taxon>Rhabditomorpha</taxon>
        <taxon>Strongyloidea</taxon>
        <taxon>Trichostrongylidae</taxon>
        <taxon>Trichostrongylus</taxon>
    </lineage>
</organism>
<dbReference type="Proteomes" id="UP001331761">
    <property type="component" value="Unassembled WGS sequence"/>
</dbReference>
<name>A0AAN8G8L5_TRICO</name>
<reference evidence="1 2" key="1">
    <citation type="submission" date="2019-10" db="EMBL/GenBank/DDBJ databases">
        <title>Assembly and Annotation for the nematode Trichostrongylus colubriformis.</title>
        <authorList>
            <person name="Martin J."/>
        </authorList>
    </citation>
    <scope>NUCLEOTIDE SEQUENCE [LARGE SCALE GENOMIC DNA]</scope>
    <source>
        <strain evidence="1">G859</strain>
        <tissue evidence="1">Whole worm</tissue>
    </source>
</reference>
<feature type="non-terminal residue" evidence="1">
    <location>
        <position position="49"/>
    </location>
</feature>
<dbReference type="AlphaFoldDB" id="A0AAN8G8L5"/>
<sequence length="49" mass="5360">MLRPLLKRLAHQSLSNACRSESLPSHLSNGAGVFFPFNGAMEPNTLLVH</sequence>
<evidence type="ECO:0000313" key="1">
    <source>
        <dbReference type="EMBL" id="KAK5979163.1"/>
    </source>
</evidence>